<reference evidence="2" key="1">
    <citation type="journal article" date="2015" name="Nature">
        <title>Complex archaea that bridge the gap between prokaryotes and eukaryotes.</title>
        <authorList>
            <person name="Spang A."/>
            <person name="Saw J.H."/>
            <person name="Jorgensen S.L."/>
            <person name="Zaremba-Niedzwiedzka K."/>
            <person name="Martijn J."/>
            <person name="Lind A.E."/>
            <person name="van Eijk R."/>
            <person name="Schleper C."/>
            <person name="Guy L."/>
            <person name="Ettema T.J."/>
        </authorList>
    </citation>
    <scope>NUCLEOTIDE SEQUENCE</scope>
</reference>
<feature type="transmembrane region" description="Helical" evidence="1">
    <location>
        <begin position="30"/>
        <end position="53"/>
    </location>
</feature>
<accession>A0A0F9JAP2</accession>
<sequence>MIKRLTAGFLIVTVMFLVGFNEFYRLVQLINWMALSFLLLALISVGIVIKVWARER</sequence>
<protein>
    <submittedName>
        <fullName evidence="2">Uncharacterized protein</fullName>
    </submittedName>
</protein>
<dbReference type="AlphaFoldDB" id="A0A0F9JAP2"/>
<dbReference type="EMBL" id="LAZR01010456">
    <property type="protein sequence ID" value="KKM66849.1"/>
    <property type="molecule type" value="Genomic_DNA"/>
</dbReference>
<evidence type="ECO:0000256" key="1">
    <source>
        <dbReference type="SAM" id="Phobius"/>
    </source>
</evidence>
<proteinExistence type="predicted"/>
<keyword evidence="1" id="KW-0812">Transmembrane</keyword>
<organism evidence="2">
    <name type="scientific">marine sediment metagenome</name>
    <dbReference type="NCBI Taxonomy" id="412755"/>
    <lineage>
        <taxon>unclassified sequences</taxon>
        <taxon>metagenomes</taxon>
        <taxon>ecological metagenomes</taxon>
    </lineage>
</organism>
<gene>
    <name evidence="2" type="ORF">LCGC14_1477170</name>
</gene>
<feature type="transmembrane region" description="Helical" evidence="1">
    <location>
        <begin position="7"/>
        <end position="24"/>
    </location>
</feature>
<comment type="caution">
    <text evidence="2">The sequence shown here is derived from an EMBL/GenBank/DDBJ whole genome shotgun (WGS) entry which is preliminary data.</text>
</comment>
<evidence type="ECO:0000313" key="2">
    <source>
        <dbReference type="EMBL" id="KKM66849.1"/>
    </source>
</evidence>
<name>A0A0F9JAP2_9ZZZZ</name>
<keyword evidence="1" id="KW-1133">Transmembrane helix</keyword>
<keyword evidence="1" id="KW-0472">Membrane</keyword>